<dbReference type="STRING" id="370526.SAMN04489835_1098"/>
<proteinExistence type="predicted"/>
<sequence length="245" mass="27226">MLSRRNTSLAGGVVIVGMTTSNERPIRTPRRVPHTRSYGLLLRLADRTAGRTDRRTLSTAAPGSGTALMSRLQATFDENDRSLVVRLREVCEPSARRLRELLDEADRLSAVIDRQRSALAATTPPTAADLAHRNGGELHLDAEAVSTRRLREHRARVDATNAALESAQRQRNAVLVESVRHTARLVEQFELACTVSEQLRHHYNRRLATYARAARLAPGATPSITVPEWTTRPCPWLPHNAQVSK</sequence>
<dbReference type="AlphaFoldDB" id="A0A1H6IVR2"/>
<gene>
    <name evidence="1" type="ORF">SAMN04489835_1098</name>
</gene>
<accession>A0A1H6IVR2</accession>
<protein>
    <submittedName>
        <fullName evidence="1">Uncharacterized protein</fullName>
    </submittedName>
</protein>
<dbReference type="Proteomes" id="UP000182915">
    <property type="component" value="Chromosome I"/>
</dbReference>
<organism evidence="1 2">
    <name type="scientific">Mycolicibacterium rutilum</name>
    <name type="common">Mycobacterium rutilum</name>
    <dbReference type="NCBI Taxonomy" id="370526"/>
    <lineage>
        <taxon>Bacteria</taxon>
        <taxon>Bacillati</taxon>
        <taxon>Actinomycetota</taxon>
        <taxon>Actinomycetes</taxon>
        <taxon>Mycobacteriales</taxon>
        <taxon>Mycobacteriaceae</taxon>
        <taxon>Mycolicibacterium</taxon>
    </lineage>
</organism>
<dbReference type="EMBL" id="LT629971">
    <property type="protein sequence ID" value="SEH53412.1"/>
    <property type="molecule type" value="Genomic_DNA"/>
</dbReference>
<evidence type="ECO:0000313" key="2">
    <source>
        <dbReference type="Proteomes" id="UP000182915"/>
    </source>
</evidence>
<reference evidence="2" key="1">
    <citation type="submission" date="2016-10" db="EMBL/GenBank/DDBJ databases">
        <authorList>
            <person name="Varghese N."/>
            <person name="Submissions S."/>
        </authorList>
    </citation>
    <scope>NUCLEOTIDE SEQUENCE [LARGE SCALE GENOMIC DNA]</scope>
    <source>
        <strain evidence="2">DSM 45405</strain>
    </source>
</reference>
<evidence type="ECO:0000313" key="1">
    <source>
        <dbReference type="EMBL" id="SEH53412.1"/>
    </source>
</evidence>
<name>A0A1H6IVR2_MYCRU</name>
<keyword evidence="2" id="KW-1185">Reference proteome</keyword>